<proteinExistence type="predicted"/>
<dbReference type="EMBL" id="CP002886">
    <property type="protein sequence ID" value="AEW75284.1"/>
    <property type="molecule type" value="Genomic_DNA"/>
</dbReference>
<dbReference type="AlphaFoldDB" id="G8LEP2"/>
<sequence>MMMIIVVCTDDPELVDIAAESVLNEPEVFLSYYKIFHSAIPPLGVEENLFIIAHGAFQGDEGRPVIGDRDGARDFYLNGEQCFINIRSVIPPGYKGRVFVDACQSATDSRKIDSFITTLQIQFLLNSLNTLVYGINGDSSGLIPLPDDSKWRLAKL</sequence>
<evidence type="ECO:0000313" key="1">
    <source>
        <dbReference type="EMBL" id="AEW75284.1"/>
    </source>
</evidence>
<accession>G8LEP2</accession>
<dbReference type="HOGENOM" id="CLU_1710880_0_0_6"/>
<dbReference type="Proteomes" id="UP000007838">
    <property type="component" value="Chromosome"/>
</dbReference>
<dbReference type="KEGG" id="eec:EcWSU1_03856"/>
<evidence type="ECO:0000313" key="2">
    <source>
        <dbReference type="Proteomes" id="UP000007838"/>
    </source>
</evidence>
<protein>
    <submittedName>
        <fullName evidence="1">Uncharacterized protein</fullName>
    </submittedName>
</protein>
<gene>
    <name evidence="1" type="ORF">EcWSU1_03856</name>
</gene>
<name>G8LEP2_9ENTR</name>
<dbReference type="eggNOG" id="ENOG503357N">
    <property type="taxonomic scope" value="Bacteria"/>
</dbReference>
<reference evidence="1 2" key="1">
    <citation type="journal article" date="2011" name="Stand. Genomic Sci.">
        <title>Complete genome of the onion pathogen Enterobacter cloacae EcWSU1.</title>
        <authorList>
            <person name="Humann J.L."/>
            <person name="Wildung M."/>
            <person name="Cheng C.H."/>
            <person name="Lee T."/>
            <person name="Stewart J.E."/>
            <person name="Drew J.C."/>
            <person name="Triplett E.W."/>
            <person name="Main D."/>
            <person name="Schroeder B.K."/>
        </authorList>
    </citation>
    <scope>NUCLEOTIDE SEQUENCE [LARGE SCALE GENOMIC DNA]</scope>
    <source>
        <strain evidence="1 2">EcWSU1</strain>
    </source>
</reference>
<organism evidence="1 2">
    <name type="scientific">Enterobacter ludwigii</name>
    <dbReference type="NCBI Taxonomy" id="299767"/>
    <lineage>
        <taxon>Bacteria</taxon>
        <taxon>Pseudomonadati</taxon>
        <taxon>Pseudomonadota</taxon>
        <taxon>Gammaproteobacteria</taxon>
        <taxon>Enterobacterales</taxon>
        <taxon>Enterobacteriaceae</taxon>
        <taxon>Enterobacter</taxon>
        <taxon>Enterobacter cloacae complex</taxon>
    </lineage>
</organism>